<organism evidence="1 2">
    <name type="scientific">Rhizobium setariae</name>
    <dbReference type="NCBI Taxonomy" id="2801340"/>
    <lineage>
        <taxon>Bacteria</taxon>
        <taxon>Pseudomonadati</taxon>
        <taxon>Pseudomonadota</taxon>
        <taxon>Alphaproteobacteria</taxon>
        <taxon>Hyphomicrobiales</taxon>
        <taxon>Rhizobiaceae</taxon>
        <taxon>Rhizobium/Agrobacterium group</taxon>
        <taxon>Rhizobium</taxon>
    </lineage>
</organism>
<comment type="caution">
    <text evidence="1">The sequence shown here is derived from an EMBL/GenBank/DDBJ whole genome shotgun (WGS) entry which is preliminary data.</text>
</comment>
<dbReference type="GO" id="GO:0019867">
    <property type="term" value="C:outer membrane"/>
    <property type="evidence" value="ECO:0007669"/>
    <property type="project" value="InterPro"/>
</dbReference>
<evidence type="ECO:0000313" key="2">
    <source>
        <dbReference type="Proteomes" id="UP000633219"/>
    </source>
</evidence>
<dbReference type="GO" id="GO:0043165">
    <property type="term" value="P:Gram-negative-bacterium-type cell outer membrane assembly"/>
    <property type="evidence" value="ECO:0007669"/>
    <property type="project" value="InterPro"/>
</dbReference>
<accession>A0A936YP85</accession>
<proteinExistence type="predicted"/>
<dbReference type="Gene3D" id="3.30.160.150">
    <property type="entry name" value="Lipoprotein like domain"/>
    <property type="match status" value="1"/>
</dbReference>
<evidence type="ECO:0008006" key="3">
    <source>
        <dbReference type="Google" id="ProtNLM"/>
    </source>
</evidence>
<dbReference type="AlphaFoldDB" id="A0A936YP85"/>
<dbReference type="Proteomes" id="UP000633219">
    <property type="component" value="Unassembled WGS sequence"/>
</dbReference>
<name>A0A936YP85_9HYPH</name>
<keyword evidence="2" id="KW-1185">Reference proteome</keyword>
<sequence>MSLFDNTTIFRRQFFAAGGLCLLLLSGGCQVKPLYATDSQTDAALKSIEFSEATTRIELEVRNQLIFLTSGGAGEPANPEYDVELTIATRNIGVLLETSTDTPRAGRMVLKADFTLKKRSTGEVLKTGRRSSVALVDFSEQEFAKIRATRDAENRAARELAELIRADLASWLGR</sequence>
<gene>
    <name evidence="1" type="ORF">JJB09_19140</name>
</gene>
<protein>
    <recommendedName>
        <fullName evidence="3">LPS-assembly lipoprotein</fullName>
    </recommendedName>
</protein>
<dbReference type="EMBL" id="JAEQNC010000011">
    <property type="protein sequence ID" value="MBL0374143.1"/>
    <property type="molecule type" value="Genomic_DNA"/>
</dbReference>
<reference evidence="1" key="1">
    <citation type="submission" date="2021-01" db="EMBL/GenBank/DDBJ databases">
        <title>Rhizobium sp. strain KVB221 16S ribosomal RNA gene Genome sequencing and assembly.</title>
        <authorList>
            <person name="Kang M."/>
        </authorList>
    </citation>
    <scope>NUCLEOTIDE SEQUENCE</scope>
    <source>
        <strain evidence="1">KVB221</strain>
    </source>
</reference>
<evidence type="ECO:0000313" key="1">
    <source>
        <dbReference type="EMBL" id="MBL0374143.1"/>
    </source>
</evidence>
<dbReference type="RefSeq" id="WP_201661909.1">
    <property type="nucleotide sequence ID" value="NZ_JAEQNC010000011.1"/>
</dbReference>